<accession>A0A4Y7TL61</accession>
<dbReference type="OrthoDB" id="3253976at2759"/>
<evidence type="ECO:0000313" key="2">
    <source>
        <dbReference type="Proteomes" id="UP000298030"/>
    </source>
</evidence>
<evidence type="ECO:0000313" key="1">
    <source>
        <dbReference type="EMBL" id="TEB34249.1"/>
    </source>
</evidence>
<dbReference type="EMBL" id="QPFP01000010">
    <property type="protein sequence ID" value="TEB34249.1"/>
    <property type="molecule type" value="Genomic_DNA"/>
</dbReference>
<name>A0A4Y7TL61_COPMI</name>
<sequence>MRGRYQASFPRSRKQAPFVSASPKYYVLADEEPDPQLIAHAIAAFQQNNRTREGVCRPPLESQTFPAITITGTASTFYKITVTRELSKAVEGGIYPQITTTVRKFVPPVAGYPAEGMVPLEDRRLLFKCYEAFKQFVVSLSPQ</sequence>
<dbReference type="AlphaFoldDB" id="A0A4Y7TL61"/>
<comment type="caution">
    <text evidence="1">The sequence shown here is derived from an EMBL/GenBank/DDBJ whole genome shotgun (WGS) entry which is preliminary data.</text>
</comment>
<protein>
    <submittedName>
        <fullName evidence="1">Uncharacterized protein</fullName>
    </submittedName>
</protein>
<dbReference type="Proteomes" id="UP000298030">
    <property type="component" value="Unassembled WGS sequence"/>
</dbReference>
<organism evidence="1 2">
    <name type="scientific">Coprinellus micaceus</name>
    <name type="common">Glistening ink-cap mushroom</name>
    <name type="synonym">Coprinus micaceus</name>
    <dbReference type="NCBI Taxonomy" id="71717"/>
    <lineage>
        <taxon>Eukaryota</taxon>
        <taxon>Fungi</taxon>
        <taxon>Dikarya</taxon>
        <taxon>Basidiomycota</taxon>
        <taxon>Agaricomycotina</taxon>
        <taxon>Agaricomycetes</taxon>
        <taxon>Agaricomycetidae</taxon>
        <taxon>Agaricales</taxon>
        <taxon>Agaricineae</taxon>
        <taxon>Psathyrellaceae</taxon>
        <taxon>Coprinellus</taxon>
    </lineage>
</organism>
<keyword evidence="2" id="KW-1185">Reference proteome</keyword>
<proteinExistence type="predicted"/>
<reference evidence="1 2" key="1">
    <citation type="journal article" date="2019" name="Nat. Ecol. Evol.">
        <title>Megaphylogeny resolves global patterns of mushroom evolution.</title>
        <authorList>
            <person name="Varga T."/>
            <person name="Krizsan K."/>
            <person name="Foldi C."/>
            <person name="Dima B."/>
            <person name="Sanchez-Garcia M."/>
            <person name="Sanchez-Ramirez S."/>
            <person name="Szollosi G.J."/>
            <person name="Szarkandi J.G."/>
            <person name="Papp V."/>
            <person name="Albert L."/>
            <person name="Andreopoulos W."/>
            <person name="Angelini C."/>
            <person name="Antonin V."/>
            <person name="Barry K.W."/>
            <person name="Bougher N.L."/>
            <person name="Buchanan P."/>
            <person name="Buyck B."/>
            <person name="Bense V."/>
            <person name="Catcheside P."/>
            <person name="Chovatia M."/>
            <person name="Cooper J."/>
            <person name="Damon W."/>
            <person name="Desjardin D."/>
            <person name="Finy P."/>
            <person name="Geml J."/>
            <person name="Haridas S."/>
            <person name="Hughes K."/>
            <person name="Justo A."/>
            <person name="Karasinski D."/>
            <person name="Kautmanova I."/>
            <person name="Kiss B."/>
            <person name="Kocsube S."/>
            <person name="Kotiranta H."/>
            <person name="LaButti K.M."/>
            <person name="Lechner B.E."/>
            <person name="Liimatainen K."/>
            <person name="Lipzen A."/>
            <person name="Lukacs Z."/>
            <person name="Mihaltcheva S."/>
            <person name="Morgado L.N."/>
            <person name="Niskanen T."/>
            <person name="Noordeloos M.E."/>
            <person name="Ohm R.A."/>
            <person name="Ortiz-Santana B."/>
            <person name="Ovrebo C."/>
            <person name="Racz N."/>
            <person name="Riley R."/>
            <person name="Savchenko A."/>
            <person name="Shiryaev A."/>
            <person name="Soop K."/>
            <person name="Spirin V."/>
            <person name="Szebenyi C."/>
            <person name="Tomsovsky M."/>
            <person name="Tulloss R.E."/>
            <person name="Uehling J."/>
            <person name="Grigoriev I.V."/>
            <person name="Vagvolgyi C."/>
            <person name="Papp T."/>
            <person name="Martin F.M."/>
            <person name="Miettinen O."/>
            <person name="Hibbett D.S."/>
            <person name="Nagy L.G."/>
        </authorList>
    </citation>
    <scope>NUCLEOTIDE SEQUENCE [LARGE SCALE GENOMIC DNA]</scope>
    <source>
        <strain evidence="1 2">FP101781</strain>
    </source>
</reference>
<gene>
    <name evidence="1" type="ORF">FA13DRAFT_1789389</name>
</gene>